<evidence type="ECO:0000313" key="2">
    <source>
        <dbReference type="EMBL" id="MVX57144.1"/>
    </source>
</evidence>
<proteinExistence type="predicted"/>
<comment type="caution">
    <text evidence="2">The sequence shown here is derived from an EMBL/GenBank/DDBJ whole genome shotgun (WGS) entry which is preliminary data.</text>
</comment>
<dbReference type="OrthoDB" id="5298214at2"/>
<dbReference type="InterPro" id="IPR036249">
    <property type="entry name" value="Thioredoxin-like_sf"/>
</dbReference>
<sequence>MLRRTCLFASSLLLSPFALAEEKVGIRPNSVPSHPEYEELRAGTQIEHLYESMLANGFGIKNPDAKPDEPTVVIVSDTQCPWCSKLWHASLPLQGNVNFVWFPIPVLNDLSLDQAALILSSKNPWAALAEHEEHFKDPDFRGINPAGKEVDKKFRAEVWSNAKIARWSGLTVVPLGVFKNNDGKYLPIFSGTDTKGLEKIIFGK</sequence>
<dbReference type="Gene3D" id="3.40.30.10">
    <property type="entry name" value="Glutaredoxin"/>
    <property type="match status" value="1"/>
</dbReference>
<protein>
    <recommendedName>
        <fullName evidence="4">Thioredoxin fold domain-containing protein</fullName>
    </recommendedName>
</protein>
<keyword evidence="3" id="KW-1185">Reference proteome</keyword>
<dbReference type="RefSeq" id="WP_160335571.1">
    <property type="nucleotide sequence ID" value="NZ_CALPCR010000006.1"/>
</dbReference>
<dbReference type="EMBL" id="WSRP01000023">
    <property type="protein sequence ID" value="MVX57144.1"/>
    <property type="molecule type" value="Genomic_DNA"/>
</dbReference>
<accession>A0A6L6YIF8</accession>
<feature type="signal peptide" evidence="1">
    <location>
        <begin position="1"/>
        <end position="20"/>
    </location>
</feature>
<gene>
    <name evidence="2" type="ORF">E5987_07975</name>
</gene>
<organism evidence="2 3">
    <name type="scientific">Parasutterella muris</name>
    <dbReference type="NCBI Taxonomy" id="2565572"/>
    <lineage>
        <taxon>Bacteria</taxon>
        <taxon>Pseudomonadati</taxon>
        <taxon>Pseudomonadota</taxon>
        <taxon>Betaproteobacteria</taxon>
        <taxon>Burkholderiales</taxon>
        <taxon>Sutterellaceae</taxon>
        <taxon>Parasutterella</taxon>
    </lineage>
</organism>
<dbReference type="AlphaFoldDB" id="A0A6L6YIF8"/>
<reference evidence="2 3" key="1">
    <citation type="submission" date="2019-12" db="EMBL/GenBank/DDBJ databases">
        <title>Microbes associate with the intestines of laboratory mice.</title>
        <authorList>
            <person name="Navarre W."/>
            <person name="Wong E."/>
        </authorList>
    </citation>
    <scope>NUCLEOTIDE SEQUENCE [LARGE SCALE GENOMIC DNA]</scope>
    <source>
        <strain evidence="2 3">NM82_D38</strain>
    </source>
</reference>
<evidence type="ECO:0000313" key="3">
    <source>
        <dbReference type="Proteomes" id="UP000472580"/>
    </source>
</evidence>
<dbReference type="SUPFAM" id="SSF52833">
    <property type="entry name" value="Thioredoxin-like"/>
    <property type="match status" value="1"/>
</dbReference>
<dbReference type="Proteomes" id="UP000472580">
    <property type="component" value="Unassembled WGS sequence"/>
</dbReference>
<feature type="chain" id="PRO_5027056933" description="Thioredoxin fold domain-containing protein" evidence="1">
    <location>
        <begin position="21"/>
        <end position="204"/>
    </location>
</feature>
<name>A0A6L6YIF8_9BURK</name>
<evidence type="ECO:0008006" key="4">
    <source>
        <dbReference type="Google" id="ProtNLM"/>
    </source>
</evidence>
<evidence type="ECO:0000256" key="1">
    <source>
        <dbReference type="SAM" id="SignalP"/>
    </source>
</evidence>
<keyword evidence="1" id="KW-0732">Signal</keyword>